<dbReference type="InterPro" id="IPR000719">
    <property type="entry name" value="Prot_kinase_dom"/>
</dbReference>
<dbReference type="EC" id="2.7.11.1" evidence="3"/>
<evidence type="ECO:0000313" key="22">
    <source>
        <dbReference type="Proteomes" id="UP000472263"/>
    </source>
</evidence>
<dbReference type="PROSITE" id="PS00107">
    <property type="entry name" value="PROTEIN_KINASE_ATP"/>
    <property type="match status" value="1"/>
</dbReference>
<keyword evidence="8" id="KW-0479">Metal-binding</keyword>
<evidence type="ECO:0000256" key="3">
    <source>
        <dbReference type="ARBA" id="ARBA00012513"/>
    </source>
</evidence>
<evidence type="ECO:0000256" key="12">
    <source>
        <dbReference type="ARBA" id="ARBA00022840"/>
    </source>
</evidence>
<keyword evidence="7" id="KW-0808">Transferase</keyword>
<evidence type="ECO:0000256" key="15">
    <source>
        <dbReference type="ARBA" id="ARBA00022871"/>
    </source>
</evidence>
<dbReference type="GO" id="GO:0035556">
    <property type="term" value="P:intracellular signal transduction"/>
    <property type="evidence" value="ECO:0007669"/>
    <property type="project" value="TreeGrafter"/>
</dbReference>
<dbReference type="InterPro" id="IPR017441">
    <property type="entry name" value="Protein_kinase_ATP_BS"/>
</dbReference>
<evidence type="ECO:0000256" key="1">
    <source>
        <dbReference type="ARBA" id="ARBA00001946"/>
    </source>
</evidence>
<keyword evidence="4" id="KW-0217">Developmental protein</keyword>
<evidence type="ECO:0000313" key="21">
    <source>
        <dbReference type="Ensembl" id="ENSMMDP00005003720.1"/>
    </source>
</evidence>
<evidence type="ECO:0000256" key="8">
    <source>
        <dbReference type="ARBA" id="ARBA00022723"/>
    </source>
</evidence>
<evidence type="ECO:0000256" key="11">
    <source>
        <dbReference type="ARBA" id="ARBA00022782"/>
    </source>
</evidence>
<dbReference type="PROSITE" id="PS00108">
    <property type="entry name" value="PROTEIN_KINASE_ST"/>
    <property type="match status" value="1"/>
</dbReference>
<proteinExistence type="inferred from homology"/>
<reference evidence="21" key="1">
    <citation type="submission" date="2019-06" db="EMBL/GenBank/DDBJ databases">
        <authorList>
            <consortium name="Wellcome Sanger Institute Data Sharing"/>
        </authorList>
    </citation>
    <scope>NUCLEOTIDE SEQUENCE [LARGE SCALE GENOMIC DNA]</scope>
</reference>
<dbReference type="InterPro" id="IPR011009">
    <property type="entry name" value="Kinase-like_dom_sf"/>
</dbReference>
<dbReference type="PROSITE" id="PS50011">
    <property type="entry name" value="PROTEIN_KINASE_DOM"/>
    <property type="match status" value="1"/>
</dbReference>
<dbReference type="GO" id="GO:0007283">
    <property type="term" value="P:spermatogenesis"/>
    <property type="evidence" value="ECO:0007669"/>
    <property type="project" value="UniProtKB-KW"/>
</dbReference>
<keyword evidence="5 19" id="KW-0723">Serine/threonine-protein kinase</keyword>
<dbReference type="GO" id="GO:0030154">
    <property type="term" value="P:cell differentiation"/>
    <property type="evidence" value="ECO:0007669"/>
    <property type="project" value="UniProtKB-KW"/>
</dbReference>
<dbReference type="InterPro" id="IPR008271">
    <property type="entry name" value="Ser/Thr_kinase_AS"/>
</dbReference>
<dbReference type="GO" id="GO:0000226">
    <property type="term" value="P:microtubule cytoskeleton organization"/>
    <property type="evidence" value="ECO:0007669"/>
    <property type="project" value="TreeGrafter"/>
</dbReference>
<keyword evidence="13" id="KW-0460">Magnesium</keyword>
<evidence type="ECO:0000256" key="4">
    <source>
        <dbReference type="ARBA" id="ARBA00022473"/>
    </source>
</evidence>
<dbReference type="PANTHER" id="PTHR24346">
    <property type="entry name" value="MAP/MICROTUBULE AFFINITY-REGULATING KINASE"/>
    <property type="match status" value="1"/>
</dbReference>
<comment type="cofactor">
    <cofactor evidence="1">
        <name>Mg(2+)</name>
        <dbReference type="ChEBI" id="CHEBI:18420"/>
    </cofactor>
</comment>
<dbReference type="InParanoid" id="A0A667WFB9"/>
<dbReference type="SMART" id="SM00220">
    <property type="entry name" value="S_TKc"/>
    <property type="match status" value="1"/>
</dbReference>
<keyword evidence="14" id="KW-0832">Ubl conjugation</keyword>
<evidence type="ECO:0000256" key="10">
    <source>
        <dbReference type="ARBA" id="ARBA00022777"/>
    </source>
</evidence>
<evidence type="ECO:0000259" key="20">
    <source>
        <dbReference type="PROSITE" id="PS50011"/>
    </source>
</evidence>
<evidence type="ECO:0000256" key="18">
    <source>
        <dbReference type="PROSITE-ProRule" id="PRU10141"/>
    </source>
</evidence>
<dbReference type="PIRSF" id="PIRSF000654">
    <property type="entry name" value="Integrin-linked_kinase"/>
    <property type="match status" value="1"/>
</dbReference>
<name>A0A667WFB9_9TELE</name>
<dbReference type="GO" id="GO:0000287">
    <property type="term" value="F:magnesium ion binding"/>
    <property type="evidence" value="ECO:0007669"/>
    <property type="project" value="UniProtKB-ARBA"/>
</dbReference>
<protein>
    <recommendedName>
        <fullName evidence="3">non-specific serine/threonine protein kinase</fullName>
        <ecNumber evidence="3">2.7.11.1</ecNumber>
    </recommendedName>
</protein>
<comment type="catalytic activity">
    <reaction evidence="17">
        <text>L-seryl-[protein] + ATP = O-phospho-L-seryl-[protein] + ADP + H(+)</text>
        <dbReference type="Rhea" id="RHEA:17989"/>
        <dbReference type="Rhea" id="RHEA-COMP:9863"/>
        <dbReference type="Rhea" id="RHEA-COMP:11604"/>
        <dbReference type="ChEBI" id="CHEBI:15378"/>
        <dbReference type="ChEBI" id="CHEBI:29999"/>
        <dbReference type="ChEBI" id="CHEBI:30616"/>
        <dbReference type="ChEBI" id="CHEBI:83421"/>
        <dbReference type="ChEBI" id="CHEBI:456216"/>
        <dbReference type="EC" id="2.7.11.1"/>
    </reaction>
</comment>
<dbReference type="GO" id="GO:0005524">
    <property type="term" value="F:ATP binding"/>
    <property type="evidence" value="ECO:0007669"/>
    <property type="project" value="UniProtKB-UniRule"/>
</dbReference>
<dbReference type="FunFam" id="3.30.200.20:FF:000042">
    <property type="entry name" value="Aurora kinase A"/>
    <property type="match status" value="1"/>
</dbReference>
<evidence type="ECO:0000256" key="14">
    <source>
        <dbReference type="ARBA" id="ARBA00022843"/>
    </source>
</evidence>
<evidence type="ECO:0000256" key="13">
    <source>
        <dbReference type="ARBA" id="ARBA00022842"/>
    </source>
</evidence>
<evidence type="ECO:0000256" key="19">
    <source>
        <dbReference type="RuleBase" id="RU000304"/>
    </source>
</evidence>
<keyword evidence="9 18" id="KW-0547">Nucleotide-binding</keyword>
<dbReference type="SUPFAM" id="SSF56112">
    <property type="entry name" value="Protein kinase-like (PK-like)"/>
    <property type="match status" value="1"/>
</dbReference>
<dbReference type="AlphaFoldDB" id="A0A667WFB9"/>
<evidence type="ECO:0000256" key="2">
    <source>
        <dbReference type="ARBA" id="ARBA00006692"/>
    </source>
</evidence>
<dbReference type="PANTHER" id="PTHR24346:SF102">
    <property type="entry name" value="TESTIS-SPECIFIC SERINE_THREONINE-PROTEIN KINASE 1"/>
    <property type="match status" value="1"/>
</dbReference>
<reference evidence="21" key="2">
    <citation type="submission" date="2025-08" db="UniProtKB">
        <authorList>
            <consortium name="Ensembl"/>
        </authorList>
    </citation>
    <scope>IDENTIFICATION</scope>
</reference>
<dbReference type="GeneTree" id="ENSGT00940000163130"/>
<dbReference type="GO" id="GO:0050321">
    <property type="term" value="F:tau-protein kinase activity"/>
    <property type="evidence" value="ECO:0007669"/>
    <property type="project" value="TreeGrafter"/>
</dbReference>
<dbReference type="Gene3D" id="1.10.510.10">
    <property type="entry name" value="Transferase(Phosphotransferase) domain 1"/>
    <property type="match status" value="1"/>
</dbReference>
<organism evidence="21 22">
    <name type="scientific">Myripristis murdjan</name>
    <name type="common">pinecone soldierfish</name>
    <dbReference type="NCBI Taxonomy" id="586833"/>
    <lineage>
        <taxon>Eukaryota</taxon>
        <taxon>Metazoa</taxon>
        <taxon>Chordata</taxon>
        <taxon>Craniata</taxon>
        <taxon>Vertebrata</taxon>
        <taxon>Euteleostomi</taxon>
        <taxon>Actinopterygii</taxon>
        <taxon>Neopterygii</taxon>
        <taxon>Teleostei</taxon>
        <taxon>Neoteleostei</taxon>
        <taxon>Acanthomorphata</taxon>
        <taxon>Holocentriformes</taxon>
        <taxon>Holocentridae</taxon>
        <taxon>Myripristis</taxon>
    </lineage>
</organism>
<evidence type="ECO:0000256" key="7">
    <source>
        <dbReference type="ARBA" id="ARBA00022679"/>
    </source>
</evidence>
<keyword evidence="11" id="KW-0221">Differentiation</keyword>
<sequence length="262" mass="29804">MADSKALERRGYSLGDTLGEGSYGKIKSAYSSKWKTHVAIKIINKRKVPALILDKFLPRELEIAASLKHRNILQIFEIIEERRGKVYVVTELCEGGDLMDLIMSRGALAEEPCRRLFRQLCHAVRYLHDRDLVHRDLKCENLLLDKDHNLRVADFGFSRRLAYEAGRVVLSETFCGSGVYAAPEVLQNVPYDPKASDVWSTGVVLYIMLFALMPYDDSNLMNMVRTQLAHYVPFPSEASVSPEVRELMAIYVSGIFFVYMST</sequence>
<dbReference type="GO" id="GO:0005737">
    <property type="term" value="C:cytoplasm"/>
    <property type="evidence" value="ECO:0007669"/>
    <property type="project" value="TreeGrafter"/>
</dbReference>
<reference evidence="21" key="3">
    <citation type="submission" date="2025-09" db="UniProtKB">
        <authorList>
            <consortium name="Ensembl"/>
        </authorList>
    </citation>
    <scope>IDENTIFICATION</scope>
</reference>
<gene>
    <name evidence="21" type="primary">TSSK1B</name>
</gene>
<dbReference type="Pfam" id="PF00069">
    <property type="entry name" value="Pkinase"/>
    <property type="match status" value="1"/>
</dbReference>
<evidence type="ECO:0000256" key="5">
    <source>
        <dbReference type="ARBA" id="ARBA00022527"/>
    </source>
</evidence>
<comment type="catalytic activity">
    <reaction evidence="16">
        <text>L-threonyl-[protein] + ATP = O-phospho-L-threonyl-[protein] + ADP + H(+)</text>
        <dbReference type="Rhea" id="RHEA:46608"/>
        <dbReference type="Rhea" id="RHEA-COMP:11060"/>
        <dbReference type="Rhea" id="RHEA-COMP:11605"/>
        <dbReference type="ChEBI" id="CHEBI:15378"/>
        <dbReference type="ChEBI" id="CHEBI:30013"/>
        <dbReference type="ChEBI" id="CHEBI:30616"/>
        <dbReference type="ChEBI" id="CHEBI:61977"/>
        <dbReference type="ChEBI" id="CHEBI:456216"/>
        <dbReference type="EC" id="2.7.11.1"/>
    </reaction>
</comment>
<evidence type="ECO:0000256" key="6">
    <source>
        <dbReference type="ARBA" id="ARBA00022553"/>
    </source>
</evidence>
<evidence type="ECO:0000256" key="17">
    <source>
        <dbReference type="ARBA" id="ARBA00048679"/>
    </source>
</evidence>
<keyword evidence="15" id="KW-0744">Spermatogenesis</keyword>
<feature type="domain" description="Protein kinase" evidence="20">
    <location>
        <begin position="12"/>
        <end position="262"/>
    </location>
</feature>
<comment type="similarity">
    <text evidence="2">Belongs to the protein kinase superfamily. CAMK Ser/Thr protein kinase family.</text>
</comment>
<keyword evidence="6" id="KW-0597">Phosphoprotein</keyword>
<keyword evidence="12 18" id="KW-0067">ATP-binding</keyword>
<evidence type="ECO:0000256" key="16">
    <source>
        <dbReference type="ARBA" id="ARBA00047899"/>
    </source>
</evidence>
<keyword evidence="10" id="KW-0418">Kinase</keyword>
<feature type="binding site" evidence="18">
    <location>
        <position position="41"/>
    </location>
    <ligand>
        <name>ATP</name>
        <dbReference type="ChEBI" id="CHEBI:30616"/>
    </ligand>
</feature>
<dbReference type="FunFam" id="1.10.510.10:FF:000658">
    <property type="entry name" value="Protein CBG12184"/>
    <property type="match status" value="1"/>
</dbReference>
<accession>A0A667WFB9</accession>
<evidence type="ECO:0000256" key="9">
    <source>
        <dbReference type="ARBA" id="ARBA00022741"/>
    </source>
</evidence>
<dbReference type="Ensembl" id="ENSMMDT00005003815.1">
    <property type="protein sequence ID" value="ENSMMDP00005003720.1"/>
    <property type="gene ID" value="ENSMMDG00005002066.1"/>
</dbReference>
<keyword evidence="22" id="KW-1185">Reference proteome</keyword>
<dbReference type="Proteomes" id="UP000472263">
    <property type="component" value="Chromosome 12"/>
</dbReference>